<name>A0ABN3P1E9_9ACTN</name>
<dbReference type="Proteomes" id="UP001501095">
    <property type="component" value="Unassembled WGS sequence"/>
</dbReference>
<proteinExistence type="predicted"/>
<sequence>MTDSVHLAEHVLRKYRIVAERLREHLEGEDRVSLDLEMDLVHVEVTEAIRTIGRETYEGEGHGAS</sequence>
<dbReference type="EMBL" id="BAAATM010000022">
    <property type="protein sequence ID" value="GAA2555321.1"/>
    <property type="molecule type" value="Genomic_DNA"/>
</dbReference>
<evidence type="ECO:0000313" key="1">
    <source>
        <dbReference type="EMBL" id="GAA2555321.1"/>
    </source>
</evidence>
<comment type="caution">
    <text evidence="1">The sequence shown here is derived from an EMBL/GenBank/DDBJ whole genome shotgun (WGS) entry which is preliminary data.</text>
</comment>
<organism evidence="1 2">
    <name type="scientific">Streptomyces levis</name>
    <dbReference type="NCBI Taxonomy" id="285566"/>
    <lineage>
        <taxon>Bacteria</taxon>
        <taxon>Bacillati</taxon>
        <taxon>Actinomycetota</taxon>
        <taxon>Actinomycetes</taxon>
        <taxon>Kitasatosporales</taxon>
        <taxon>Streptomycetaceae</taxon>
        <taxon>Streptomyces</taxon>
    </lineage>
</organism>
<keyword evidence="2" id="KW-1185">Reference proteome</keyword>
<gene>
    <name evidence="1" type="ORF">GCM10010423_65690</name>
</gene>
<evidence type="ECO:0000313" key="2">
    <source>
        <dbReference type="Proteomes" id="UP001501095"/>
    </source>
</evidence>
<reference evidence="1 2" key="1">
    <citation type="journal article" date="2019" name="Int. J. Syst. Evol. Microbiol.">
        <title>The Global Catalogue of Microorganisms (GCM) 10K type strain sequencing project: providing services to taxonomists for standard genome sequencing and annotation.</title>
        <authorList>
            <consortium name="The Broad Institute Genomics Platform"/>
            <consortium name="The Broad Institute Genome Sequencing Center for Infectious Disease"/>
            <person name="Wu L."/>
            <person name="Ma J."/>
        </authorList>
    </citation>
    <scope>NUCLEOTIDE SEQUENCE [LARGE SCALE GENOMIC DNA]</scope>
    <source>
        <strain evidence="1 2">JCM 6924</strain>
    </source>
</reference>
<protein>
    <submittedName>
        <fullName evidence="1">Uncharacterized protein</fullName>
    </submittedName>
</protein>
<accession>A0ABN3P1E9</accession>